<evidence type="ECO:0000256" key="4">
    <source>
        <dbReference type="ARBA" id="ARBA00022989"/>
    </source>
</evidence>
<keyword evidence="5 7" id="KW-0472">Membrane</keyword>
<dbReference type="PROSITE" id="PS50850">
    <property type="entry name" value="MFS"/>
    <property type="match status" value="1"/>
</dbReference>
<dbReference type="EMBL" id="BMHY01000001">
    <property type="protein sequence ID" value="GGG58789.1"/>
    <property type="molecule type" value="Genomic_DNA"/>
</dbReference>
<organism evidence="9 10">
    <name type="scientific">Paenibacillus radicis</name>
    <name type="common">ex Gao et al. 2016</name>
    <dbReference type="NCBI Taxonomy" id="1737354"/>
    <lineage>
        <taxon>Bacteria</taxon>
        <taxon>Bacillati</taxon>
        <taxon>Bacillota</taxon>
        <taxon>Bacilli</taxon>
        <taxon>Bacillales</taxon>
        <taxon>Paenibacillaceae</taxon>
        <taxon>Paenibacillus</taxon>
    </lineage>
</organism>
<dbReference type="PANTHER" id="PTHR23531:SF2">
    <property type="entry name" value="PERMEASE"/>
    <property type="match status" value="1"/>
</dbReference>
<feature type="transmembrane region" description="Helical" evidence="7">
    <location>
        <begin position="307"/>
        <end position="326"/>
    </location>
</feature>
<evidence type="ECO:0000256" key="6">
    <source>
        <dbReference type="SAM" id="MobiDB-lite"/>
    </source>
</evidence>
<accession>A0A917LUI7</accession>
<feature type="transmembrane region" description="Helical" evidence="7">
    <location>
        <begin position="141"/>
        <end position="161"/>
    </location>
</feature>
<feature type="domain" description="Major facilitator superfamily (MFS) profile" evidence="8">
    <location>
        <begin position="16"/>
        <end position="397"/>
    </location>
</feature>
<evidence type="ECO:0000313" key="10">
    <source>
        <dbReference type="Proteomes" id="UP000600247"/>
    </source>
</evidence>
<feature type="transmembrane region" description="Helical" evidence="7">
    <location>
        <begin position="227"/>
        <end position="247"/>
    </location>
</feature>
<evidence type="ECO:0000256" key="3">
    <source>
        <dbReference type="ARBA" id="ARBA00022692"/>
    </source>
</evidence>
<feature type="transmembrane region" description="Helical" evidence="7">
    <location>
        <begin position="167"/>
        <end position="189"/>
    </location>
</feature>
<dbReference type="Pfam" id="PF07690">
    <property type="entry name" value="MFS_1"/>
    <property type="match status" value="1"/>
</dbReference>
<dbReference type="InterPro" id="IPR036259">
    <property type="entry name" value="MFS_trans_sf"/>
</dbReference>
<comment type="subcellular location">
    <subcellularLocation>
        <location evidence="1">Cell membrane</location>
        <topology evidence="1">Multi-pass membrane protein</topology>
    </subcellularLocation>
</comment>
<reference evidence="9 10" key="1">
    <citation type="journal article" date="2014" name="Int. J. Syst. Evol. Microbiol.">
        <title>Complete genome sequence of Corynebacterium casei LMG S-19264T (=DSM 44701T), isolated from a smear-ripened cheese.</title>
        <authorList>
            <consortium name="US DOE Joint Genome Institute (JGI-PGF)"/>
            <person name="Walter F."/>
            <person name="Albersmeier A."/>
            <person name="Kalinowski J."/>
            <person name="Ruckert C."/>
        </authorList>
    </citation>
    <scope>NUCLEOTIDE SEQUENCE [LARGE SCALE GENOMIC DNA]</scope>
    <source>
        <strain evidence="9 10">CGMCC 1.15286</strain>
    </source>
</reference>
<dbReference type="CDD" id="cd17489">
    <property type="entry name" value="MFS_YfcJ_like"/>
    <property type="match status" value="1"/>
</dbReference>
<dbReference type="InterPro" id="IPR052714">
    <property type="entry name" value="MFS_Exporter"/>
</dbReference>
<gene>
    <name evidence="9" type="ORF">GCM10010918_09950</name>
</gene>
<feature type="transmembrane region" description="Helical" evidence="7">
    <location>
        <begin position="347"/>
        <end position="369"/>
    </location>
</feature>
<dbReference type="Gene3D" id="1.20.1250.20">
    <property type="entry name" value="MFS general substrate transporter like domains"/>
    <property type="match status" value="1"/>
</dbReference>
<proteinExistence type="predicted"/>
<comment type="caution">
    <text evidence="9">The sequence shown here is derived from an EMBL/GenBank/DDBJ whole genome shotgun (WGS) entry which is preliminary data.</text>
</comment>
<sequence>MNDTMNIQQEKLWTKSFIMLTVSYLLLFLSLQMLLSPFPAYAKEQFHPGNFTVSLVTSLFALSAIATRFATASLLRFIHRNTILLFGIVLAATVTFLYPYAATMTQLLVLRVLFGIGFGMTSTVLPTLVSQIIPHKRLGEGVGYFGLSTSLAMSIGPMIGLSVIKNYGFETLSMIGTVAAFAIIPLLLLTRSIPAQSEKPKSTQRKATAAISSDGSKDRQGNMLVPALLNMLMSVSYGGLLGFLALFGQEKKLDGIGLFFLFIACTVLIIRPISGRIFDRRGPALVLIPGAIIIIASMLILSYANSMPLVIVSALLYGLGFGAIQPTTQAWMLREASPERHGTANSLYYNSTDFGVAAGSMLLGIIASATSYSMMYRYAACVMVLFLIVYSIQHILSRKSKNSSRSNAVAKS</sequence>
<keyword evidence="3 7" id="KW-0812">Transmembrane</keyword>
<keyword evidence="10" id="KW-1185">Reference proteome</keyword>
<evidence type="ECO:0000256" key="5">
    <source>
        <dbReference type="ARBA" id="ARBA00023136"/>
    </source>
</evidence>
<feature type="transmembrane region" description="Helical" evidence="7">
    <location>
        <begin position="83"/>
        <end position="102"/>
    </location>
</feature>
<feature type="transmembrane region" description="Helical" evidence="7">
    <location>
        <begin position="253"/>
        <end position="270"/>
    </location>
</feature>
<protein>
    <submittedName>
        <fullName evidence="9">MFS transporter</fullName>
    </submittedName>
</protein>
<dbReference type="InterPro" id="IPR011701">
    <property type="entry name" value="MFS"/>
</dbReference>
<keyword evidence="2" id="KW-0813">Transport</keyword>
<name>A0A917LUI7_9BACL</name>
<keyword evidence="4 7" id="KW-1133">Transmembrane helix</keyword>
<evidence type="ECO:0000256" key="7">
    <source>
        <dbReference type="SAM" id="Phobius"/>
    </source>
</evidence>
<feature type="transmembrane region" description="Helical" evidence="7">
    <location>
        <begin position="12"/>
        <end position="31"/>
    </location>
</feature>
<dbReference type="GO" id="GO:0005886">
    <property type="term" value="C:plasma membrane"/>
    <property type="evidence" value="ECO:0007669"/>
    <property type="project" value="UniProtKB-SubCell"/>
</dbReference>
<evidence type="ECO:0000256" key="2">
    <source>
        <dbReference type="ARBA" id="ARBA00022448"/>
    </source>
</evidence>
<evidence type="ECO:0000259" key="8">
    <source>
        <dbReference type="PROSITE" id="PS50850"/>
    </source>
</evidence>
<feature type="transmembrane region" description="Helical" evidence="7">
    <location>
        <begin position="108"/>
        <end position="129"/>
    </location>
</feature>
<evidence type="ECO:0000256" key="1">
    <source>
        <dbReference type="ARBA" id="ARBA00004651"/>
    </source>
</evidence>
<dbReference type="SUPFAM" id="SSF103473">
    <property type="entry name" value="MFS general substrate transporter"/>
    <property type="match status" value="1"/>
</dbReference>
<dbReference type="AlphaFoldDB" id="A0A917LUI7"/>
<feature type="transmembrane region" description="Helical" evidence="7">
    <location>
        <begin position="51"/>
        <end position="71"/>
    </location>
</feature>
<feature type="transmembrane region" description="Helical" evidence="7">
    <location>
        <begin position="375"/>
        <end position="396"/>
    </location>
</feature>
<feature type="transmembrane region" description="Helical" evidence="7">
    <location>
        <begin position="282"/>
        <end position="301"/>
    </location>
</feature>
<dbReference type="PANTHER" id="PTHR23531">
    <property type="entry name" value="QUINOLENE RESISTANCE PROTEIN NORA"/>
    <property type="match status" value="1"/>
</dbReference>
<dbReference type="InterPro" id="IPR020846">
    <property type="entry name" value="MFS_dom"/>
</dbReference>
<dbReference type="GO" id="GO:0022857">
    <property type="term" value="F:transmembrane transporter activity"/>
    <property type="evidence" value="ECO:0007669"/>
    <property type="project" value="InterPro"/>
</dbReference>
<dbReference type="RefSeq" id="WP_229691964.1">
    <property type="nucleotide sequence ID" value="NZ_BMHY01000001.1"/>
</dbReference>
<feature type="region of interest" description="Disordered" evidence="6">
    <location>
        <begin position="198"/>
        <end position="219"/>
    </location>
</feature>
<dbReference type="Proteomes" id="UP000600247">
    <property type="component" value="Unassembled WGS sequence"/>
</dbReference>
<evidence type="ECO:0000313" key="9">
    <source>
        <dbReference type="EMBL" id="GGG58789.1"/>
    </source>
</evidence>